<protein>
    <submittedName>
        <fullName evidence="2">XRE family transcriptional regulator</fullName>
    </submittedName>
</protein>
<keyword evidence="1" id="KW-0472">Membrane</keyword>
<dbReference type="Proteomes" id="UP000067598">
    <property type="component" value="Unassembled WGS sequence"/>
</dbReference>
<proteinExistence type="predicted"/>
<evidence type="ECO:0000256" key="1">
    <source>
        <dbReference type="SAM" id="Phobius"/>
    </source>
</evidence>
<comment type="caution">
    <text evidence="2">The sequence shown here is derived from an EMBL/GenBank/DDBJ whole genome shotgun (WGS) entry which is preliminary data.</text>
</comment>
<reference evidence="2 3" key="1">
    <citation type="journal article" date="2016" name="Microbiology (Mosc.)">
        <title>Comparison of Lactobacillus crispatus isolates from Lactobacillus-dominated vaginal microbiomes with isolates from microbiomes containing bacterial vaginosis-associated bacteria.</title>
        <authorList>
            <person name="Abdelmaksoud A.A."/>
            <person name="Koparde V.N."/>
            <person name="Sheth N.U."/>
            <person name="Serrano M.G."/>
            <person name="Glascock A.L."/>
            <person name="Fettweis J.M."/>
            <person name="Strauss Iii J.F."/>
            <person name="Buck G.A."/>
            <person name="Jefferson K.K."/>
        </authorList>
    </citation>
    <scope>NUCLEOTIDE SEQUENCE [LARGE SCALE GENOMIC DNA]</scope>
    <source>
        <strain evidence="2 3">VMC3</strain>
    </source>
</reference>
<name>A0A109DEA2_9LACO</name>
<sequence length="188" mass="21462">MKKIIVGTPVKLSHVLIGMIVVVLLSLFLTGLGYQAWWLFLIVLILGVFVTLPTCFNPYWQISSENITIINYDINDVIKLMQLLGLHKKSKQVINLSDVKKAAVVYRKNVRLSPIDFNPDYLNLILDLGKGTNMTLTLGNVDYQQLNSIMGLLQDKNIVVDDKQNILQLLRENKNLFNHFHKKGWISL</sequence>
<keyword evidence="1" id="KW-0812">Transmembrane</keyword>
<dbReference type="RefSeq" id="WP_060462051.1">
    <property type="nucleotide sequence ID" value="NZ_JBBOJR010000021.1"/>
</dbReference>
<accession>A0A109DEA2</accession>
<organism evidence="2 3">
    <name type="scientific">Lactobacillus crispatus</name>
    <dbReference type="NCBI Taxonomy" id="47770"/>
    <lineage>
        <taxon>Bacteria</taxon>
        <taxon>Bacillati</taxon>
        <taxon>Bacillota</taxon>
        <taxon>Bacilli</taxon>
        <taxon>Lactobacillales</taxon>
        <taxon>Lactobacillaceae</taxon>
        <taxon>Lactobacillus</taxon>
    </lineage>
</organism>
<dbReference type="PATRIC" id="fig|47770.28.peg.446"/>
<evidence type="ECO:0000313" key="3">
    <source>
        <dbReference type="Proteomes" id="UP000067598"/>
    </source>
</evidence>
<dbReference type="AlphaFoldDB" id="A0A109DEA2"/>
<feature type="transmembrane region" description="Helical" evidence="1">
    <location>
        <begin position="36"/>
        <end position="56"/>
    </location>
</feature>
<dbReference type="EMBL" id="LJGP01000017">
    <property type="protein sequence ID" value="KWU03857.1"/>
    <property type="molecule type" value="Genomic_DNA"/>
</dbReference>
<keyword evidence="1" id="KW-1133">Transmembrane helix</keyword>
<evidence type="ECO:0000313" key="2">
    <source>
        <dbReference type="EMBL" id="KWU03857.1"/>
    </source>
</evidence>
<gene>
    <name evidence="2" type="ORF">AEL95_05265</name>
</gene>
<feature type="transmembrane region" description="Helical" evidence="1">
    <location>
        <begin position="12"/>
        <end position="30"/>
    </location>
</feature>